<feature type="signal peptide" evidence="1">
    <location>
        <begin position="1"/>
        <end position="21"/>
    </location>
</feature>
<dbReference type="AlphaFoldDB" id="A0A8T0CVX6"/>
<keyword evidence="1" id="KW-0732">Signal</keyword>
<sequence length="58" mass="6292">MTCELCIMCAAALSIIGNTLWLCNDKFGGCGSILSLHQVAPRNELVMEILDQVHPKCS</sequence>
<evidence type="ECO:0000256" key="1">
    <source>
        <dbReference type="SAM" id="SignalP"/>
    </source>
</evidence>
<dbReference type="Gramene" id="rna-gnl|WGS:JABURB|Cocit.L2933.1">
    <property type="protein sequence ID" value="cds-KAF7851741.1"/>
    <property type="gene ID" value="gene-BT93_L2933"/>
</dbReference>
<evidence type="ECO:0000313" key="3">
    <source>
        <dbReference type="Proteomes" id="UP000806378"/>
    </source>
</evidence>
<evidence type="ECO:0000313" key="2">
    <source>
        <dbReference type="EMBL" id="KAF7851741.1"/>
    </source>
</evidence>
<dbReference type="OrthoDB" id="659at2759"/>
<protein>
    <submittedName>
        <fullName evidence="2">Uncharacterized protein</fullName>
    </submittedName>
</protein>
<feature type="chain" id="PRO_5035870892" evidence="1">
    <location>
        <begin position="22"/>
        <end position="58"/>
    </location>
</feature>
<dbReference type="EMBL" id="MU089526">
    <property type="protein sequence ID" value="KAF7851741.1"/>
    <property type="molecule type" value="Genomic_DNA"/>
</dbReference>
<name>A0A8T0CVX6_CORYI</name>
<comment type="caution">
    <text evidence="2">The sequence shown here is derived from an EMBL/GenBank/DDBJ whole genome shotgun (WGS) entry which is preliminary data.</text>
</comment>
<organism evidence="2 3">
    <name type="scientific">Corymbia citriodora subsp. variegata</name>
    <dbReference type="NCBI Taxonomy" id="360336"/>
    <lineage>
        <taxon>Eukaryota</taxon>
        <taxon>Viridiplantae</taxon>
        <taxon>Streptophyta</taxon>
        <taxon>Embryophyta</taxon>
        <taxon>Tracheophyta</taxon>
        <taxon>Spermatophyta</taxon>
        <taxon>Magnoliopsida</taxon>
        <taxon>eudicotyledons</taxon>
        <taxon>Gunneridae</taxon>
        <taxon>Pentapetalae</taxon>
        <taxon>rosids</taxon>
        <taxon>malvids</taxon>
        <taxon>Myrtales</taxon>
        <taxon>Myrtaceae</taxon>
        <taxon>Myrtoideae</taxon>
        <taxon>Eucalypteae</taxon>
        <taxon>Corymbia</taxon>
    </lineage>
</organism>
<proteinExistence type="predicted"/>
<keyword evidence="3" id="KW-1185">Reference proteome</keyword>
<accession>A0A8T0CVX6</accession>
<dbReference type="Proteomes" id="UP000806378">
    <property type="component" value="Unassembled WGS sequence"/>
</dbReference>
<reference evidence="2" key="1">
    <citation type="submission" date="2020-05" db="EMBL/GenBank/DDBJ databases">
        <title>WGS assembly of Corymbia citriodora subspecies variegata.</title>
        <authorList>
            <person name="Barry K."/>
            <person name="Hundley H."/>
            <person name="Shu S."/>
            <person name="Jenkins J."/>
            <person name="Grimwood J."/>
            <person name="Baten A."/>
        </authorList>
    </citation>
    <scope>NUCLEOTIDE SEQUENCE</scope>
    <source>
        <strain evidence="2">CV2-018</strain>
    </source>
</reference>
<gene>
    <name evidence="2" type="ORF">BT93_L2933</name>
</gene>
<dbReference type="Gene3D" id="3.40.140.10">
    <property type="entry name" value="Cytidine Deaminase, domain 2"/>
    <property type="match status" value="1"/>
</dbReference>